<dbReference type="Proteomes" id="UP001180842">
    <property type="component" value="Unassembled WGS sequence"/>
</dbReference>
<dbReference type="PROSITE" id="PS51257">
    <property type="entry name" value="PROKAR_LIPOPROTEIN"/>
    <property type="match status" value="1"/>
</dbReference>
<protein>
    <recommendedName>
        <fullName evidence="3">Lipoprotein</fullName>
    </recommendedName>
</protein>
<reference evidence="1" key="1">
    <citation type="submission" date="2023-03" db="EMBL/GenBank/DDBJ databases">
        <authorList>
            <person name="Shen W."/>
            <person name="Cai J."/>
        </authorList>
    </citation>
    <scope>NUCLEOTIDE SEQUENCE</scope>
    <source>
        <strain evidence="1">P69-2</strain>
    </source>
</reference>
<comment type="caution">
    <text evidence="1">The sequence shown here is derived from an EMBL/GenBank/DDBJ whole genome shotgun (WGS) entry which is preliminary data.</text>
</comment>
<accession>A0AAE4I353</accession>
<organism evidence="1 2">
    <name type="scientific">Enterococcus pseudoavium</name>
    <dbReference type="NCBI Taxonomy" id="44007"/>
    <lineage>
        <taxon>Bacteria</taxon>
        <taxon>Bacillati</taxon>
        <taxon>Bacillota</taxon>
        <taxon>Bacilli</taxon>
        <taxon>Lactobacillales</taxon>
        <taxon>Enterococcaceae</taxon>
        <taxon>Enterococcus</taxon>
    </lineage>
</organism>
<dbReference type="EMBL" id="JARQAI010000012">
    <property type="protein sequence ID" value="MDT2737292.1"/>
    <property type="molecule type" value="Genomic_DNA"/>
</dbReference>
<dbReference type="AlphaFoldDB" id="A0AAE4I353"/>
<name>A0AAE4I353_9ENTE</name>
<evidence type="ECO:0008006" key="3">
    <source>
        <dbReference type="Google" id="ProtNLM"/>
    </source>
</evidence>
<proteinExistence type="predicted"/>
<dbReference type="RefSeq" id="WP_311797114.1">
    <property type="nucleotide sequence ID" value="NZ_JARQAI010000012.1"/>
</dbReference>
<evidence type="ECO:0000313" key="1">
    <source>
        <dbReference type="EMBL" id="MDT2737292.1"/>
    </source>
</evidence>
<gene>
    <name evidence="1" type="ORF">P7H00_09140</name>
</gene>
<evidence type="ECO:0000313" key="2">
    <source>
        <dbReference type="Proteomes" id="UP001180842"/>
    </source>
</evidence>
<sequence length="369" mass="41931">MKNLKVVIVILLSLFVITGCKKQTQKEFVEELTKQNEMNAGEFSMEINKLSIEGDDMDAPTRASLEMAAKMITGTKVSGDYLKDTEKNLLNMTLAFDLLGQKIPLEFFVDQKQPAFYMSTDFLPEVIAIAKEFNTELPIETKDFEQLTGKYLHITEEDLEKQANNQKKAVSLSGINDSKLFREYLETLEPDFFEEKGDIIKGTFTKKDLQAFIKYAEEKGDKDEKQAAKELAGNLKQLTKYEQTTTVNMKKHSQKTKVKLTAKSEGIAVALNLTINNQAKETKQKVKLPKTAETVSMEQLEEIFASVEEKNSLISEADFNDLLATIQSERAHLTQTQIEQIKQTYQPYLTDEQYKQLEEVLSQTNELAA</sequence>